<keyword evidence="5" id="KW-0571">Peptide transport</keyword>
<comment type="caution">
    <text evidence="10">The sequence shown here is derived from an EMBL/GenBank/DDBJ whole genome shotgun (WGS) entry which is preliminary data.</text>
</comment>
<keyword evidence="3" id="KW-0813">Transport</keyword>
<feature type="transmembrane region" description="Helical" evidence="9">
    <location>
        <begin position="501"/>
        <end position="521"/>
    </location>
</feature>
<dbReference type="EMBL" id="JAFCIX010000341">
    <property type="protein sequence ID" value="KAH6593943.1"/>
    <property type="molecule type" value="Genomic_DNA"/>
</dbReference>
<feature type="transmembrane region" description="Helical" evidence="9">
    <location>
        <begin position="223"/>
        <end position="251"/>
    </location>
</feature>
<evidence type="ECO:0000256" key="1">
    <source>
        <dbReference type="ARBA" id="ARBA00004141"/>
    </source>
</evidence>
<organism evidence="10 11">
    <name type="scientific">Batrachochytrium salamandrivorans</name>
    <dbReference type="NCBI Taxonomy" id="1357716"/>
    <lineage>
        <taxon>Eukaryota</taxon>
        <taxon>Fungi</taxon>
        <taxon>Fungi incertae sedis</taxon>
        <taxon>Chytridiomycota</taxon>
        <taxon>Chytridiomycota incertae sedis</taxon>
        <taxon>Chytridiomycetes</taxon>
        <taxon>Rhizophydiales</taxon>
        <taxon>Rhizophydiales incertae sedis</taxon>
        <taxon>Batrachochytrium</taxon>
    </lineage>
</organism>
<comment type="subcellular location">
    <subcellularLocation>
        <location evidence="1">Membrane</location>
        <topology evidence="1">Multi-pass membrane protein</topology>
    </subcellularLocation>
</comment>
<feature type="transmembrane region" description="Helical" evidence="9">
    <location>
        <begin position="84"/>
        <end position="106"/>
    </location>
</feature>
<comment type="similarity">
    <text evidence="2">Belongs to the oligopeptide OPT transporter family.</text>
</comment>
<feature type="transmembrane region" description="Helical" evidence="9">
    <location>
        <begin position="615"/>
        <end position="635"/>
    </location>
</feature>
<keyword evidence="8 9" id="KW-0472">Membrane</keyword>
<reference evidence="10 11" key="1">
    <citation type="submission" date="2021-02" db="EMBL/GenBank/DDBJ databases">
        <title>Variation within the Batrachochytrium salamandrivorans European outbreak.</title>
        <authorList>
            <person name="Kelly M."/>
            <person name="Pasmans F."/>
            <person name="Shea T.P."/>
            <person name="Munoz J.F."/>
            <person name="Carranza S."/>
            <person name="Cuomo C.A."/>
            <person name="Martel A."/>
        </authorList>
    </citation>
    <scope>NUCLEOTIDE SEQUENCE [LARGE SCALE GENOMIC DNA]</scope>
    <source>
        <strain evidence="10 11">AMFP18/2</strain>
    </source>
</reference>
<dbReference type="Proteomes" id="UP001648503">
    <property type="component" value="Unassembled WGS sequence"/>
</dbReference>
<feature type="transmembrane region" description="Helical" evidence="9">
    <location>
        <begin position="55"/>
        <end position="77"/>
    </location>
</feature>
<gene>
    <name evidence="10" type="ORF">BASA50_006999</name>
</gene>
<feature type="transmembrane region" description="Helical" evidence="9">
    <location>
        <begin position="155"/>
        <end position="174"/>
    </location>
</feature>
<evidence type="ECO:0000313" key="10">
    <source>
        <dbReference type="EMBL" id="KAH6593943.1"/>
    </source>
</evidence>
<keyword evidence="11" id="KW-1185">Reference proteome</keyword>
<evidence type="ECO:0000256" key="6">
    <source>
        <dbReference type="ARBA" id="ARBA00022927"/>
    </source>
</evidence>
<evidence type="ECO:0000256" key="5">
    <source>
        <dbReference type="ARBA" id="ARBA00022856"/>
    </source>
</evidence>
<evidence type="ECO:0000313" key="11">
    <source>
        <dbReference type="Proteomes" id="UP001648503"/>
    </source>
</evidence>
<accession>A0ABQ8FBG1</accession>
<dbReference type="InterPro" id="IPR004813">
    <property type="entry name" value="OPT"/>
</dbReference>
<evidence type="ECO:0000256" key="3">
    <source>
        <dbReference type="ARBA" id="ARBA00022448"/>
    </source>
</evidence>
<dbReference type="Pfam" id="PF03169">
    <property type="entry name" value="OPT"/>
    <property type="match status" value="1"/>
</dbReference>
<evidence type="ECO:0000256" key="2">
    <source>
        <dbReference type="ARBA" id="ARBA00008807"/>
    </source>
</evidence>
<protein>
    <recommendedName>
        <fullName evidence="12">OPT family small oligopeptide transporter</fullName>
    </recommendedName>
</protein>
<feature type="transmembrane region" description="Helical" evidence="9">
    <location>
        <begin position="443"/>
        <end position="462"/>
    </location>
</feature>
<keyword evidence="7 9" id="KW-1133">Transmembrane helix</keyword>
<dbReference type="NCBIfam" id="TIGR00728">
    <property type="entry name" value="OPT_sfam"/>
    <property type="match status" value="1"/>
</dbReference>
<keyword evidence="6" id="KW-0653">Protein transport</keyword>
<dbReference type="PANTHER" id="PTHR22601">
    <property type="entry name" value="ISP4 LIKE PROTEIN"/>
    <property type="match status" value="1"/>
</dbReference>
<evidence type="ECO:0008006" key="12">
    <source>
        <dbReference type="Google" id="ProtNLM"/>
    </source>
</evidence>
<feature type="transmembrane region" description="Helical" evidence="9">
    <location>
        <begin position="385"/>
        <end position="408"/>
    </location>
</feature>
<evidence type="ECO:0000256" key="7">
    <source>
        <dbReference type="ARBA" id="ARBA00022989"/>
    </source>
</evidence>
<feature type="transmembrane region" description="Helical" evidence="9">
    <location>
        <begin position="469"/>
        <end position="489"/>
    </location>
</feature>
<feature type="transmembrane region" description="Helical" evidence="9">
    <location>
        <begin position="295"/>
        <end position="319"/>
    </location>
</feature>
<feature type="transmembrane region" description="Helical" evidence="9">
    <location>
        <begin position="647"/>
        <end position="680"/>
    </location>
</feature>
<sequence>MSTVNAEKIREKEELDHEKQLLQSTNDIEAVDESYAEQFVSTIAPTTDDPNDPSLTIRMVVLGTVFAIFLGLVNGIFSFRTVSFAIPSSLVALLSYPIGILCAAVLPRGILNPGPFTIKEHTLIYMIASAAGGKPYGIENVVGQLFPKFLDDSNVTFWNSFLFILCTQMIGYGLSGMTRRFLVRPGAMYWPGNLPTLALFVSFHNTTETEEVRKVGGLSRYGFFWVAFGVMFLWQWFPSYFAGALGSVSLLCMMSSDKHLRMLGSSSPRMGGMGILSLSFDWTSISFYGPLSTPWWASVNYFCGNVLMIWIVTPIMFYYNAFGNPPLQGPYTYDDDTPFPILNSPGIFTRTGKPQKAARLYNTVTYDLNLTSYDKVAPIYLTERFALQYAVSFFSLTCGLSHVALWYYKDIVRQTKEMLSQIDEASPDIHNTLMKAYPDIPEWMYLTWFFTWVVVMFFVTWLTPYKLPWWGVIFGLVIGFVFLVPFGIIQGSTGQQLGLNIITELLMGLFVPGQTVAVMTFKSYGYNIMIQALSLSGDLKIGHYLHINPIHMVFSQLWGTLIGAVCNTASVWIAIKSFPLDTADWLYTDHQTFFNAGAIWGAIGPARFFGPTSPYFGLNLGYVVGIFAPMLPWLANKAMPHPYWRFVHFPLLAFNLFSGYPGSIILSGFIVAFLFQYLAFTYAHGWWAKYNYVLSSALDSGAGLGVMISTLVGFAIPSTPSMANPPLTDYYCTGRNWDSFL</sequence>
<proteinExistence type="inferred from homology"/>
<feature type="transmembrane region" description="Helical" evidence="9">
    <location>
        <begin position="692"/>
        <end position="716"/>
    </location>
</feature>
<keyword evidence="4 9" id="KW-0812">Transmembrane</keyword>
<name>A0ABQ8FBG1_9FUNG</name>
<dbReference type="InterPro" id="IPR004648">
    <property type="entry name" value="Oligpept_transpt"/>
</dbReference>
<evidence type="ECO:0000256" key="9">
    <source>
        <dbReference type="SAM" id="Phobius"/>
    </source>
</evidence>
<evidence type="ECO:0000256" key="8">
    <source>
        <dbReference type="ARBA" id="ARBA00023136"/>
    </source>
</evidence>
<feature type="transmembrane region" description="Helical" evidence="9">
    <location>
        <begin position="557"/>
        <end position="575"/>
    </location>
</feature>
<evidence type="ECO:0000256" key="4">
    <source>
        <dbReference type="ARBA" id="ARBA00022692"/>
    </source>
</evidence>